<dbReference type="Gene3D" id="1.10.3760.10">
    <property type="entry name" value="PgpA-like"/>
    <property type="match status" value="1"/>
</dbReference>
<sequence length="400" mass="43182">MKAHEARDTTLRIIIGTPTQRVHTRRISEVVRVRRVGRLRLGVRDGNLVIELPGVCQALSDAPWNGGLTSVKYVVNHQVPEDFDCRSPQQEILRTLAHLNIPREEAIGMMTAADVSGFSVKRRRLGRVSVASLATVGLTNTRGVLEPPSNSGSPSTVNLIVFCECAATPAAMVNALQTAVEAKCGLFRLLDTRSTTSGLPAAGTSTDTTTIMFSGVGERFEYAGTATTLGYLVGVTVTQCLLARLRETKFVGRGVLQRLGERGIGVEDLVEAAVGGIVGSKPRLFERIFLAELSAALSDPNVASLILAALRLEDEAEWDMIPGLPKSLHDEDPVQVTADEDIGEMIARYLAGTRGIHNFHHYDRLKPGCLSRLPMFLDDALCGLIGGLASKVFSEMGRVR</sequence>
<accession>A0A2R6CE20</accession>
<dbReference type="InterPro" id="IPR002808">
    <property type="entry name" value="AdoCbi_amidolase"/>
</dbReference>
<organism evidence="1 2">
    <name type="scientific">Candidatus Marsarchaeota G2 archaeon BE_D</name>
    <dbReference type="NCBI Taxonomy" id="1978158"/>
    <lineage>
        <taxon>Archaea</taxon>
        <taxon>Candidatus Marsarchaeota</taxon>
        <taxon>Candidatus Marsarchaeota group 2</taxon>
    </lineage>
</organism>
<proteinExistence type="predicted"/>
<dbReference type="Proteomes" id="UP000242015">
    <property type="component" value="Unassembled WGS sequence"/>
</dbReference>
<evidence type="ECO:0000313" key="2">
    <source>
        <dbReference type="Proteomes" id="UP000242015"/>
    </source>
</evidence>
<dbReference type="InterPro" id="IPR052209">
    <property type="entry name" value="CbiZ"/>
</dbReference>
<dbReference type="SUPFAM" id="SSF101307">
    <property type="entry name" value="YutG-like"/>
    <property type="match status" value="1"/>
</dbReference>
<dbReference type="GO" id="GO:0008962">
    <property type="term" value="F:phosphatidylglycerophosphatase activity"/>
    <property type="evidence" value="ECO:0007669"/>
    <property type="project" value="InterPro"/>
</dbReference>
<reference evidence="1 2" key="1">
    <citation type="submission" date="2017-04" db="EMBL/GenBank/DDBJ databases">
        <title>Novel microbial lineages endemic to geothermal iron-oxide mats fill important gaps in the evolutionary history of Archaea.</title>
        <authorList>
            <person name="Jay Z.J."/>
            <person name="Beam J.P."/>
            <person name="Dlakic M."/>
            <person name="Rusch D.B."/>
            <person name="Kozubal M.A."/>
            <person name="Inskeep W.P."/>
        </authorList>
    </citation>
    <scope>NUCLEOTIDE SEQUENCE [LARGE SCALE GENOMIC DNA]</scope>
    <source>
        <strain evidence="1">BE_D</strain>
    </source>
</reference>
<dbReference type="Pfam" id="PF01955">
    <property type="entry name" value="CbiZ"/>
    <property type="match status" value="1"/>
</dbReference>
<dbReference type="AlphaFoldDB" id="A0A2R6CE20"/>
<evidence type="ECO:0008006" key="3">
    <source>
        <dbReference type="Google" id="ProtNLM"/>
    </source>
</evidence>
<gene>
    <name evidence="1" type="ORF">B9Q04_01990</name>
</gene>
<name>A0A2R6CE20_9ARCH</name>
<dbReference type="InterPro" id="IPR036681">
    <property type="entry name" value="PgpA-like_sf"/>
</dbReference>
<evidence type="ECO:0000313" key="1">
    <source>
        <dbReference type="EMBL" id="PSO09128.1"/>
    </source>
</evidence>
<protein>
    <recommendedName>
        <fullName evidence="3">YutG/PgpA domain-containing protein</fullName>
    </recommendedName>
</protein>
<dbReference type="EMBL" id="NEXF01000021">
    <property type="protein sequence ID" value="PSO09128.1"/>
    <property type="molecule type" value="Genomic_DNA"/>
</dbReference>
<dbReference type="PANTHER" id="PTHR35336:SF5">
    <property type="entry name" value="ADENOSYLCOBINAMIDE AMIDOHYDROLASE"/>
    <property type="match status" value="1"/>
</dbReference>
<comment type="caution">
    <text evidence="1">The sequence shown here is derived from an EMBL/GenBank/DDBJ whole genome shotgun (WGS) entry which is preliminary data.</text>
</comment>
<dbReference type="GO" id="GO:0006629">
    <property type="term" value="P:lipid metabolic process"/>
    <property type="evidence" value="ECO:0007669"/>
    <property type="project" value="InterPro"/>
</dbReference>
<dbReference type="PANTHER" id="PTHR35336">
    <property type="entry name" value="ADENOSYLCOBINAMIDE AMIDOHYDROLASE"/>
    <property type="match status" value="1"/>
</dbReference>